<gene>
    <name evidence="2" type="ORF">HB943_05920</name>
</gene>
<name>A0A841Z4F8_9LIST</name>
<sequence length="96" mass="10956">MEQGSKQLVHELYNSLEQPDMKEVKDALLKVYAKLKDEDSKDNVALIGPLVKFIYFTAFAQKLHFNEEQNKLIGKLSDIGKTAHPEGLLRPSIRPF</sequence>
<accession>A0A841Z4F8</accession>
<evidence type="ECO:0000313" key="3">
    <source>
        <dbReference type="Proteomes" id="UP000564536"/>
    </source>
</evidence>
<dbReference type="SUPFAM" id="SSF109797">
    <property type="entry name" value="Bacteriocin immunity protein-like"/>
    <property type="match status" value="1"/>
</dbReference>
<evidence type="ECO:0000256" key="1">
    <source>
        <dbReference type="ARBA" id="ARBA00023025"/>
    </source>
</evidence>
<reference evidence="2 3" key="1">
    <citation type="submission" date="2020-03" db="EMBL/GenBank/DDBJ databases">
        <title>Soil Listeria distribution.</title>
        <authorList>
            <person name="Liao J."/>
            <person name="Wiedmann M."/>
        </authorList>
    </citation>
    <scope>NUCLEOTIDE SEQUENCE [LARGE SCALE GENOMIC DNA]</scope>
    <source>
        <strain evidence="2 3">FSL L7-1523</strain>
    </source>
</reference>
<proteinExistence type="predicted"/>
<dbReference type="InterPro" id="IPR015046">
    <property type="entry name" value="LciA_Immunity-like"/>
</dbReference>
<dbReference type="GO" id="GO:0030153">
    <property type="term" value="P:bacteriocin immunity"/>
    <property type="evidence" value="ECO:0007669"/>
    <property type="project" value="UniProtKB-KW"/>
</dbReference>
<dbReference type="Pfam" id="PF08951">
    <property type="entry name" value="EntA_Immun"/>
    <property type="match status" value="1"/>
</dbReference>
<comment type="caution">
    <text evidence="2">The sequence shown here is derived from an EMBL/GenBank/DDBJ whole genome shotgun (WGS) entry which is preliminary data.</text>
</comment>
<dbReference type="AlphaFoldDB" id="A0A841Z4F8"/>
<dbReference type="Proteomes" id="UP000564536">
    <property type="component" value="Unassembled WGS sequence"/>
</dbReference>
<dbReference type="RefSeq" id="WP_185425231.1">
    <property type="nucleotide sequence ID" value="NZ_JAARRL010000007.1"/>
</dbReference>
<organism evidence="2 3">
    <name type="scientific">Listeria weihenstephanensis</name>
    <dbReference type="NCBI Taxonomy" id="1006155"/>
    <lineage>
        <taxon>Bacteria</taxon>
        <taxon>Bacillati</taxon>
        <taxon>Bacillota</taxon>
        <taxon>Bacilli</taxon>
        <taxon>Bacillales</taxon>
        <taxon>Listeriaceae</taxon>
        <taxon>Listeria</taxon>
    </lineage>
</organism>
<evidence type="ECO:0000313" key="2">
    <source>
        <dbReference type="EMBL" id="MBC1500135.1"/>
    </source>
</evidence>
<keyword evidence="1" id="KW-0079">Bacteriocin immunity</keyword>
<dbReference type="Gene3D" id="1.20.1440.50">
    <property type="entry name" value="Ta0600-like"/>
    <property type="match status" value="1"/>
</dbReference>
<dbReference type="InterPro" id="IPR023130">
    <property type="entry name" value="Ta0600-like_sf"/>
</dbReference>
<dbReference type="EMBL" id="JAARRL010000007">
    <property type="protein sequence ID" value="MBC1500135.1"/>
    <property type="molecule type" value="Genomic_DNA"/>
</dbReference>
<protein>
    <submittedName>
        <fullName evidence="2">Bacteriocin immunity protein</fullName>
    </submittedName>
</protein>